<keyword evidence="2" id="KW-1185">Reference proteome</keyword>
<protein>
    <submittedName>
        <fullName evidence="1">Uncharacterized protein</fullName>
    </submittedName>
</protein>
<name>A0AAV1S429_9ROSI</name>
<comment type="caution">
    <text evidence="1">The sequence shown here is derived from an EMBL/GenBank/DDBJ whole genome shotgun (WGS) entry which is preliminary data.</text>
</comment>
<evidence type="ECO:0000313" key="1">
    <source>
        <dbReference type="EMBL" id="CAK7344353.1"/>
    </source>
</evidence>
<feature type="non-terminal residue" evidence="1">
    <location>
        <position position="84"/>
    </location>
</feature>
<dbReference type="AlphaFoldDB" id="A0AAV1S429"/>
<accession>A0AAV1S429</accession>
<dbReference type="Proteomes" id="UP001314170">
    <property type="component" value="Unassembled WGS sequence"/>
</dbReference>
<sequence>MIDSKPHLRLSSVVSMWESKIFCNSSPMPRIFSSLAITSYTPPGNGETTTILVQEVFTGLLSLFNNEYYPIWFKKSKTRTPAGR</sequence>
<evidence type="ECO:0000313" key="2">
    <source>
        <dbReference type="Proteomes" id="UP001314170"/>
    </source>
</evidence>
<reference evidence="1 2" key="1">
    <citation type="submission" date="2024-01" db="EMBL/GenBank/DDBJ databases">
        <authorList>
            <person name="Waweru B."/>
        </authorList>
    </citation>
    <scope>NUCLEOTIDE SEQUENCE [LARGE SCALE GENOMIC DNA]</scope>
</reference>
<gene>
    <name evidence="1" type="ORF">DCAF_LOCUS17749</name>
</gene>
<dbReference type="EMBL" id="CAWUPB010001161">
    <property type="protein sequence ID" value="CAK7344353.1"/>
    <property type="molecule type" value="Genomic_DNA"/>
</dbReference>
<proteinExistence type="predicted"/>
<organism evidence="1 2">
    <name type="scientific">Dovyalis caffra</name>
    <dbReference type="NCBI Taxonomy" id="77055"/>
    <lineage>
        <taxon>Eukaryota</taxon>
        <taxon>Viridiplantae</taxon>
        <taxon>Streptophyta</taxon>
        <taxon>Embryophyta</taxon>
        <taxon>Tracheophyta</taxon>
        <taxon>Spermatophyta</taxon>
        <taxon>Magnoliopsida</taxon>
        <taxon>eudicotyledons</taxon>
        <taxon>Gunneridae</taxon>
        <taxon>Pentapetalae</taxon>
        <taxon>rosids</taxon>
        <taxon>fabids</taxon>
        <taxon>Malpighiales</taxon>
        <taxon>Salicaceae</taxon>
        <taxon>Flacourtieae</taxon>
        <taxon>Dovyalis</taxon>
    </lineage>
</organism>